<dbReference type="PROSITE" id="PS50853">
    <property type="entry name" value="FN3"/>
    <property type="match status" value="1"/>
</dbReference>
<reference evidence="2 3" key="1">
    <citation type="submission" date="2022-01" db="EMBL/GenBank/DDBJ databases">
        <title>Desulfofustis limnae sp. nov., a novel mesophilic sulfate-reducing bacterium isolated from marsh soil.</title>
        <authorList>
            <person name="Watanabe M."/>
            <person name="Takahashi A."/>
            <person name="Kojima H."/>
            <person name="Fukui M."/>
        </authorList>
    </citation>
    <scope>NUCLEOTIDE SEQUENCE [LARGE SCALE GENOMIC DNA]</scope>
    <source>
        <strain evidence="2 3">PPLL</strain>
    </source>
</reference>
<dbReference type="InterPro" id="IPR003961">
    <property type="entry name" value="FN3_dom"/>
</dbReference>
<evidence type="ECO:0000259" key="1">
    <source>
        <dbReference type="PROSITE" id="PS50853"/>
    </source>
</evidence>
<dbReference type="PROSITE" id="PS51257">
    <property type="entry name" value="PROKAR_LIPOPROTEIN"/>
    <property type="match status" value="1"/>
</dbReference>
<gene>
    <name evidence="2" type="ORF">DPPLL_35350</name>
</gene>
<dbReference type="RefSeq" id="WP_284152486.1">
    <property type="nucleotide sequence ID" value="NZ_AP025516.1"/>
</dbReference>
<dbReference type="Gene3D" id="2.60.40.10">
    <property type="entry name" value="Immunoglobulins"/>
    <property type="match status" value="3"/>
</dbReference>
<name>A0ABN6M9W3_9BACT</name>
<organism evidence="2 3">
    <name type="scientific">Desulfofustis limnaeus</name>
    <dbReference type="NCBI Taxonomy" id="2740163"/>
    <lineage>
        <taxon>Bacteria</taxon>
        <taxon>Pseudomonadati</taxon>
        <taxon>Thermodesulfobacteriota</taxon>
        <taxon>Desulfobulbia</taxon>
        <taxon>Desulfobulbales</taxon>
        <taxon>Desulfocapsaceae</taxon>
        <taxon>Desulfofustis</taxon>
    </lineage>
</organism>
<sequence length="353" mass="38115">MMRSGYYARFAGTVLVLAMVLGAGGCGFKTDPVPPASIVPEAIDDLRYTVDDKGVTLSWTYPVETIQGSSIVDISAFDVYRATVALEDVCDTCPIPFGEPMEIPGGETVEAGKPKVAVYQTSLLRPGHKYFFKVRSRTSWWAASADSNIVSFVWTQPPVAPAGLSATPGDSLISLSWEPVTTLVDGRPVEGSITYQLLRSEEGKEFEALGEPSAATSYRDSLVINGRKYFYKVQSLLSYQGHLVNGGMSEIISAEPVDQTPPPVPAGVVAVETDAGVKIVWEPVSDEQVAGYRVYRRVADRQQPELIGEVAVPYSLFVDSKADGATRYYYSVSAVDGATPANESDLSREATTR</sequence>
<dbReference type="EMBL" id="AP025516">
    <property type="protein sequence ID" value="BDD89170.1"/>
    <property type="molecule type" value="Genomic_DNA"/>
</dbReference>
<dbReference type="InterPro" id="IPR013783">
    <property type="entry name" value="Ig-like_fold"/>
</dbReference>
<dbReference type="Proteomes" id="UP000830055">
    <property type="component" value="Chromosome"/>
</dbReference>
<evidence type="ECO:0000313" key="2">
    <source>
        <dbReference type="EMBL" id="BDD89170.1"/>
    </source>
</evidence>
<evidence type="ECO:0000313" key="3">
    <source>
        <dbReference type="Proteomes" id="UP000830055"/>
    </source>
</evidence>
<feature type="domain" description="Fibronectin type-III" evidence="1">
    <location>
        <begin position="262"/>
        <end position="353"/>
    </location>
</feature>
<accession>A0ABN6M9W3</accession>
<keyword evidence="3" id="KW-1185">Reference proteome</keyword>
<proteinExistence type="predicted"/>
<dbReference type="SMART" id="SM00060">
    <property type="entry name" value="FN3"/>
    <property type="match status" value="3"/>
</dbReference>
<dbReference type="InterPro" id="IPR036116">
    <property type="entry name" value="FN3_sf"/>
</dbReference>
<dbReference type="SUPFAM" id="SSF49265">
    <property type="entry name" value="Fibronectin type III"/>
    <property type="match status" value="2"/>
</dbReference>
<protein>
    <recommendedName>
        <fullName evidence="1">Fibronectin type-III domain-containing protein</fullName>
    </recommendedName>
</protein>